<accession>A0A3P8S0T8</accession>
<reference evidence="1" key="2">
    <citation type="submission" date="2025-08" db="UniProtKB">
        <authorList>
            <consortium name="Ensembl"/>
        </authorList>
    </citation>
    <scope>IDENTIFICATION</scope>
</reference>
<dbReference type="InterPro" id="IPR036816">
    <property type="entry name" value="RNaseA-like_dom_sf"/>
</dbReference>
<dbReference type="GeneTree" id="ENSGT00940000178367"/>
<dbReference type="Ensembl" id="ENSAPET00000005764.1">
    <property type="protein sequence ID" value="ENSAPEP00000005615.1"/>
    <property type="gene ID" value="ENSAPEG00000004024.1"/>
</dbReference>
<keyword evidence="2" id="KW-1185">Reference proteome</keyword>
<sequence>MNVSDIPFLIHGVQYDVGPPFAARTASTLLGRLSTRFRSVFMGIIDHSSRSSFVRSHTDVGPEGLALSLCSNSSQRCSMGLRSGLCAGQSSSSTPDSVIHVFMDLALCTGAHGGGQVYRENLCISRQPFTFVTVRSQPGTCSIRSVKAETKHLILACEVLENQCLPVHFEGNPEDLRFFSLFSSEKYKNEEGFCCSLH</sequence>
<reference evidence="1" key="3">
    <citation type="submission" date="2025-09" db="UniProtKB">
        <authorList>
            <consortium name="Ensembl"/>
        </authorList>
    </citation>
    <scope>IDENTIFICATION</scope>
</reference>
<reference evidence="1 2" key="1">
    <citation type="submission" date="2018-03" db="EMBL/GenBank/DDBJ databases">
        <title>Finding Nemo's genes: A chromosome-scale reference assembly of the genome of the orange clownfish Amphiprion percula.</title>
        <authorList>
            <person name="Lehmann R."/>
        </authorList>
    </citation>
    <scope>NUCLEOTIDE SEQUENCE</scope>
</reference>
<dbReference type="Proteomes" id="UP000265080">
    <property type="component" value="Chromosome 7"/>
</dbReference>
<protein>
    <submittedName>
        <fullName evidence="1">Uncharacterized protein</fullName>
    </submittedName>
</protein>
<name>A0A3P8S0T8_AMPPE</name>
<dbReference type="Gene3D" id="3.10.130.10">
    <property type="entry name" value="Ribonuclease A-like domain"/>
    <property type="match status" value="1"/>
</dbReference>
<proteinExistence type="predicted"/>
<organism evidence="1 2">
    <name type="scientific">Amphiprion percula</name>
    <name type="common">Orange clownfish</name>
    <name type="synonym">Lutjanus percula</name>
    <dbReference type="NCBI Taxonomy" id="161767"/>
    <lineage>
        <taxon>Eukaryota</taxon>
        <taxon>Metazoa</taxon>
        <taxon>Chordata</taxon>
        <taxon>Craniata</taxon>
        <taxon>Vertebrata</taxon>
        <taxon>Euteleostomi</taxon>
        <taxon>Actinopterygii</taxon>
        <taxon>Neopterygii</taxon>
        <taxon>Teleostei</taxon>
        <taxon>Neoteleostei</taxon>
        <taxon>Acanthomorphata</taxon>
        <taxon>Ovalentaria</taxon>
        <taxon>Pomacentridae</taxon>
        <taxon>Amphiprion</taxon>
    </lineage>
</organism>
<evidence type="ECO:0000313" key="1">
    <source>
        <dbReference type="Ensembl" id="ENSAPEP00000005615.1"/>
    </source>
</evidence>
<evidence type="ECO:0000313" key="2">
    <source>
        <dbReference type="Proteomes" id="UP000265080"/>
    </source>
</evidence>
<dbReference type="AlphaFoldDB" id="A0A3P8S0T8"/>